<dbReference type="RefSeq" id="WP_307400615.1">
    <property type="nucleotide sequence ID" value="NZ_JAUSUX010000007.1"/>
</dbReference>
<dbReference type="Gene3D" id="3.40.50.300">
    <property type="entry name" value="P-loop containing nucleotide triphosphate hydrolases"/>
    <property type="match status" value="2"/>
</dbReference>
<dbReference type="SUPFAM" id="SSF52540">
    <property type="entry name" value="P-loop containing nucleoside triphosphate hydrolases"/>
    <property type="match status" value="1"/>
</dbReference>
<name>A0ABU0B286_9FIRM</name>
<dbReference type="Pfam" id="PF22590">
    <property type="entry name" value="Cas3-like_C_2"/>
    <property type="match status" value="1"/>
</dbReference>
<dbReference type="InterPro" id="IPR006474">
    <property type="entry name" value="Helicase_Cas3_CRISPR-ass_core"/>
</dbReference>
<dbReference type="Gene3D" id="1.10.3210.30">
    <property type="match status" value="1"/>
</dbReference>
<dbReference type="PROSITE" id="PS51643">
    <property type="entry name" value="HD_CAS3"/>
    <property type="match status" value="1"/>
</dbReference>
<keyword evidence="4" id="KW-0479">Metal-binding</keyword>
<evidence type="ECO:0000259" key="10">
    <source>
        <dbReference type="PROSITE" id="PS51643"/>
    </source>
</evidence>
<organism evidence="11 12">
    <name type="scientific">Desulfofundulus luciae</name>
    <dbReference type="NCBI Taxonomy" id="74702"/>
    <lineage>
        <taxon>Bacteria</taxon>
        <taxon>Bacillati</taxon>
        <taxon>Bacillota</taxon>
        <taxon>Clostridia</taxon>
        <taxon>Eubacteriales</taxon>
        <taxon>Peptococcaceae</taxon>
        <taxon>Desulfofundulus</taxon>
    </lineage>
</organism>
<evidence type="ECO:0000256" key="9">
    <source>
        <dbReference type="ARBA" id="ARBA00023118"/>
    </source>
</evidence>
<reference evidence="11 12" key="1">
    <citation type="submission" date="2023-07" db="EMBL/GenBank/DDBJ databases">
        <title>Genomic Encyclopedia of Type Strains, Phase IV (KMG-IV): sequencing the most valuable type-strain genomes for metagenomic binning, comparative biology and taxonomic classification.</title>
        <authorList>
            <person name="Goeker M."/>
        </authorList>
    </citation>
    <scope>NUCLEOTIDE SEQUENCE [LARGE SCALE GENOMIC DNA]</scope>
    <source>
        <strain evidence="11 12">DSM 12396</strain>
    </source>
</reference>
<dbReference type="CDD" id="cd17930">
    <property type="entry name" value="DEXHc_cas3"/>
    <property type="match status" value="1"/>
</dbReference>
<evidence type="ECO:0000256" key="6">
    <source>
        <dbReference type="ARBA" id="ARBA00022801"/>
    </source>
</evidence>
<evidence type="ECO:0000256" key="8">
    <source>
        <dbReference type="ARBA" id="ARBA00022840"/>
    </source>
</evidence>
<comment type="similarity">
    <text evidence="1">In the N-terminal section; belongs to the CRISPR-associated nuclease Cas3-HD family.</text>
</comment>
<sequence>MFIKKLRPVFMPGEDWTGKWSMEHIFHYYAHTPNAQKVWHDLVSHLQKVAEQASAFARPFGGEAHAAWAGLFHDLGKFNPSFQEYLQAQYRGEKYPRVPHAVWGAALIYRLLCKGAKDPEGWKDIALPVCGHHSGLAAAGRLAQDLEEFLQKNSESLSIFCTRFLHWMRIETLPKPPPLRPLPARDTRREFFIRMLFSALVDADYLDTEAHFAPEPAQVRRGWPEIPELWTRFVKNQESFLATRDADTPTNRVRREVYESCLRAAEGPPGVWRLTVPTGGGKTRSGLAFALKHAVLHGKRRVIVAIPYTSIIEQTADVYRKMLGNEAVLEHHSQVPVPEDEGQDPLALRLRLAAENWDAPLIVTTTVQLFESLFTNRPARARKLHNLARSIILLDEVQALPPEILKPTLDVLRALVEDYGVTLVLSTATQPAFDDTPYLREFYGLEVREIVPRYREHFQRLKRVDYELWDEPLSWDDLAGEIRELQQVLVVLNSRRDALELLKALGDLPDVFHLSTLLCGAHRRRVLAEVSCRLEEGKPVRLVSTQVVEAGVDLDFPVVFRAVGPLDRVVQAAGRCNREGRLAKGRVVVFEPAEGRAPRGPYKAGLEKARLLLKGRPAESLHDPELYRQYFRRLFADVDLDKKRIQEYRQDLNYPEVARLYRLIEEEMVSVVVPYGEAGERLEEWLKQPGRTTWRRLQPYLVGLFRHEAAKFKKEGLLEPLGEGFYRWTGGYDERLGLVGPVYDPGDLIV</sequence>
<protein>
    <submittedName>
        <fullName evidence="11">CRISPR-associated endonuclease/helicase Cas3</fullName>
        <ecNumber evidence="11">3.1.-.-</ecNumber>
        <ecNumber evidence="11">3.6.4.-</ecNumber>
    </submittedName>
</protein>
<evidence type="ECO:0000256" key="7">
    <source>
        <dbReference type="ARBA" id="ARBA00022806"/>
    </source>
</evidence>
<evidence type="ECO:0000313" key="11">
    <source>
        <dbReference type="EMBL" id="MDQ0286026.1"/>
    </source>
</evidence>
<keyword evidence="11" id="KW-0255">Endonuclease</keyword>
<dbReference type="InterPro" id="IPR054712">
    <property type="entry name" value="Cas3-like_dom"/>
</dbReference>
<gene>
    <name evidence="11" type="ORF">J2Z49_001132</name>
</gene>
<dbReference type="InterPro" id="IPR027417">
    <property type="entry name" value="P-loop_NTPase"/>
</dbReference>
<evidence type="ECO:0000313" key="12">
    <source>
        <dbReference type="Proteomes" id="UP001225644"/>
    </source>
</evidence>
<dbReference type="SMART" id="SM00487">
    <property type="entry name" value="DEXDc"/>
    <property type="match status" value="1"/>
</dbReference>
<dbReference type="EC" id="3.1.-.-" evidence="11"/>
<feature type="domain" description="HD Cas3-type" evidence="10">
    <location>
        <begin position="35"/>
        <end position="206"/>
    </location>
</feature>
<dbReference type="Proteomes" id="UP001225644">
    <property type="component" value="Unassembled WGS sequence"/>
</dbReference>
<dbReference type="InterPro" id="IPR014001">
    <property type="entry name" value="Helicase_ATP-bd"/>
</dbReference>
<dbReference type="GO" id="GO:0004519">
    <property type="term" value="F:endonuclease activity"/>
    <property type="evidence" value="ECO:0007669"/>
    <property type="project" value="UniProtKB-KW"/>
</dbReference>
<dbReference type="Pfam" id="PF18019">
    <property type="entry name" value="Cas3_HD"/>
    <property type="match status" value="1"/>
</dbReference>
<accession>A0ABU0B286</accession>
<dbReference type="SUPFAM" id="SSF109604">
    <property type="entry name" value="HD-domain/PDEase-like"/>
    <property type="match status" value="1"/>
</dbReference>
<comment type="similarity">
    <text evidence="2">In the central section; belongs to the CRISPR-associated helicase Cas3 family.</text>
</comment>
<keyword evidence="7" id="KW-0347">Helicase</keyword>
<dbReference type="InterPro" id="IPR038257">
    <property type="entry name" value="CRISPR-assoc_Cas3_HD_sf"/>
</dbReference>
<dbReference type="InterPro" id="IPR006483">
    <property type="entry name" value="CRISPR-assoc_Cas3_HD"/>
</dbReference>
<keyword evidence="6 11" id="KW-0378">Hydrolase</keyword>
<keyword evidence="5" id="KW-0547">Nucleotide-binding</keyword>
<keyword evidence="3" id="KW-0540">Nuclease</keyword>
<dbReference type="InterPro" id="IPR011545">
    <property type="entry name" value="DEAD/DEAH_box_helicase_dom"/>
</dbReference>
<evidence type="ECO:0000256" key="4">
    <source>
        <dbReference type="ARBA" id="ARBA00022723"/>
    </source>
</evidence>
<dbReference type="EMBL" id="JAUSUX010000007">
    <property type="protein sequence ID" value="MDQ0286026.1"/>
    <property type="molecule type" value="Genomic_DNA"/>
</dbReference>
<dbReference type="EC" id="3.6.4.-" evidence="11"/>
<dbReference type="NCBIfam" id="TIGR01596">
    <property type="entry name" value="cas3_HD"/>
    <property type="match status" value="1"/>
</dbReference>
<evidence type="ECO:0000256" key="5">
    <source>
        <dbReference type="ARBA" id="ARBA00022741"/>
    </source>
</evidence>
<dbReference type="NCBIfam" id="TIGR01587">
    <property type="entry name" value="cas3_core"/>
    <property type="match status" value="1"/>
</dbReference>
<proteinExistence type="inferred from homology"/>
<keyword evidence="8" id="KW-0067">ATP-binding</keyword>
<keyword evidence="12" id="KW-1185">Reference proteome</keyword>
<dbReference type="Pfam" id="PF00270">
    <property type="entry name" value="DEAD"/>
    <property type="match status" value="1"/>
</dbReference>
<dbReference type="GO" id="GO:0016787">
    <property type="term" value="F:hydrolase activity"/>
    <property type="evidence" value="ECO:0007669"/>
    <property type="project" value="UniProtKB-KW"/>
</dbReference>
<comment type="caution">
    <text evidence="11">The sequence shown here is derived from an EMBL/GenBank/DDBJ whole genome shotgun (WGS) entry which is preliminary data.</text>
</comment>
<evidence type="ECO:0000256" key="2">
    <source>
        <dbReference type="ARBA" id="ARBA00009046"/>
    </source>
</evidence>
<keyword evidence="9" id="KW-0051">Antiviral defense</keyword>
<evidence type="ECO:0000256" key="3">
    <source>
        <dbReference type="ARBA" id="ARBA00022722"/>
    </source>
</evidence>
<dbReference type="CDD" id="cd09641">
    <property type="entry name" value="Cas3''_I"/>
    <property type="match status" value="1"/>
</dbReference>
<evidence type="ECO:0000256" key="1">
    <source>
        <dbReference type="ARBA" id="ARBA00006847"/>
    </source>
</evidence>